<keyword evidence="2" id="KW-1185">Reference proteome</keyword>
<dbReference type="EMBL" id="JANPWB010000010">
    <property type="protein sequence ID" value="KAJ1136862.1"/>
    <property type="molecule type" value="Genomic_DNA"/>
</dbReference>
<sequence>MSPLPRVPRSDSQHQIAARADTFIYSERAASHLEATVSRRLVTAHAVAKPAQAPFYPRGPPDPQAFESHACSAVLGGGMSLPCCRPSGFRSLSPCSSAPIPGPRVLSSRSRAASTHGLGSGHSLVRAALVSSSSSDPRGCSAIQLL</sequence>
<dbReference type="Proteomes" id="UP001066276">
    <property type="component" value="Chromosome 6"/>
</dbReference>
<protein>
    <submittedName>
        <fullName evidence="1">Uncharacterized protein</fullName>
    </submittedName>
</protein>
<accession>A0AAV7QC82</accession>
<organism evidence="1 2">
    <name type="scientific">Pleurodeles waltl</name>
    <name type="common">Iberian ribbed newt</name>
    <dbReference type="NCBI Taxonomy" id="8319"/>
    <lineage>
        <taxon>Eukaryota</taxon>
        <taxon>Metazoa</taxon>
        <taxon>Chordata</taxon>
        <taxon>Craniata</taxon>
        <taxon>Vertebrata</taxon>
        <taxon>Euteleostomi</taxon>
        <taxon>Amphibia</taxon>
        <taxon>Batrachia</taxon>
        <taxon>Caudata</taxon>
        <taxon>Salamandroidea</taxon>
        <taxon>Salamandridae</taxon>
        <taxon>Pleurodelinae</taxon>
        <taxon>Pleurodeles</taxon>
    </lineage>
</organism>
<evidence type="ECO:0000313" key="2">
    <source>
        <dbReference type="Proteomes" id="UP001066276"/>
    </source>
</evidence>
<name>A0AAV7QC82_PLEWA</name>
<comment type="caution">
    <text evidence="1">The sequence shown here is derived from an EMBL/GenBank/DDBJ whole genome shotgun (WGS) entry which is preliminary data.</text>
</comment>
<gene>
    <name evidence="1" type="ORF">NDU88_003276</name>
</gene>
<evidence type="ECO:0000313" key="1">
    <source>
        <dbReference type="EMBL" id="KAJ1136862.1"/>
    </source>
</evidence>
<proteinExistence type="predicted"/>
<reference evidence="1" key="1">
    <citation type="journal article" date="2022" name="bioRxiv">
        <title>Sequencing and chromosome-scale assembly of the giantPleurodeles waltlgenome.</title>
        <authorList>
            <person name="Brown T."/>
            <person name="Elewa A."/>
            <person name="Iarovenko S."/>
            <person name="Subramanian E."/>
            <person name="Araus A.J."/>
            <person name="Petzold A."/>
            <person name="Susuki M."/>
            <person name="Suzuki K.-i.T."/>
            <person name="Hayashi T."/>
            <person name="Toyoda A."/>
            <person name="Oliveira C."/>
            <person name="Osipova E."/>
            <person name="Leigh N.D."/>
            <person name="Simon A."/>
            <person name="Yun M.H."/>
        </authorList>
    </citation>
    <scope>NUCLEOTIDE SEQUENCE</scope>
    <source>
        <strain evidence="1">20211129_DDA</strain>
        <tissue evidence="1">Liver</tissue>
    </source>
</reference>
<dbReference type="AlphaFoldDB" id="A0AAV7QC82"/>